<name>A0ABV5GYX6_9FLAO</name>
<keyword evidence="2" id="KW-1185">Reference proteome</keyword>
<proteinExistence type="predicted"/>
<evidence type="ECO:0000313" key="1">
    <source>
        <dbReference type="EMBL" id="MFB9104839.1"/>
    </source>
</evidence>
<reference evidence="1 2" key="1">
    <citation type="submission" date="2024-09" db="EMBL/GenBank/DDBJ databases">
        <authorList>
            <person name="Sun Q."/>
            <person name="Mori K."/>
        </authorList>
    </citation>
    <scope>NUCLEOTIDE SEQUENCE [LARGE SCALE GENOMIC DNA]</scope>
    <source>
        <strain evidence="1 2">CECT 8300</strain>
    </source>
</reference>
<evidence type="ECO:0000313" key="2">
    <source>
        <dbReference type="Proteomes" id="UP001589590"/>
    </source>
</evidence>
<dbReference type="Gene3D" id="2.70.98.70">
    <property type="match status" value="1"/>
</dbReference>
<dbReference type="Gene3D" id="1.50.10.100">
    <property type="entry name" value="Chondroitin AC/alginate lyase"/>
    <property type="match status" value="1"/>
</dbReference>
<accession>A0ABV5GYX6</accession>
<comment type="caution">
    <text evidence="1">The sequence shown here is derived from an EMBL/GenBank/DDBJ whole genome shotgun (WGS) entry which is preliminary data.</text>
</comment>
<dbReference type="SUPFAM" id="SSF48230">
    <property type="entry name" value="Chondroitin AC/alginate lyase"/>
    <property type="match status" value="1"/>
</dbReference>
<protein>
    <recommendedName>
        <fullName evidence="3">Heparin-sulfate lyase N-terminal domain-containing protein</fullName>
    </recommendedName>
</protein>
<dbReference type="InterPro" id="IPR008929">
    <property type="entry name" value="Chondroitin_lyas"/>
</dbReference>
<dbReference type="Proteomes" id="UP001589590">
    <property type="component" value="Unassembled WGS sequence"/>
</dbReference>
<organism evidence="1 2">
    <name type="scientific">Algibacter miyuki</name>
    <dbReference type="NCBI Taxonomy" id="1306933"/>
    <lineage>
        <taxon>Bacteria</taxon>
        <taxon>Pseudomonadati</taxon>
        <taxon>Bacteroidota</taxon>
        <taxon>Flavobacteriia</taxon>
        <taxon>Flavobacteriales</taxon>
        <taxon>Flavobacteriaceae</taxon>
        <taxon>Algibacter</taxon>
    </lineage>
</organism>
<sequence>MKRREFTKLGLMASGAFVLPVGFYEGSTSPIFGGDEKLFLNEQDFERIKENIKQFDWAKKRFEVLKHNVYGAEDEFYKSHWKGSWRQWSTGQYLKYIAIHYRLTGEEAKLIEIKDHLIKEFKLDQMGVPYNKLGLPANKQIWSWGMSRMNYFWAWDLVKNHPLMSSIKDDLMIRFEEVTQQYFQYEDKFIGRLGNTQFWGISAMGVMGFLTSNEEAIDRSINGKFGLKTVLENKLRDGKFWPEPTNYTIHYVLCAISLLAEASRVNEYEDLYHYVSPNGGSIKGMIDGLFELCYPVGLLASNGDAAHLVIKNSNGEILRNQYSGGYLFDDPSDRVVNKFEIFYNVYKDPKYAWVINKQKDRFCLDVTVWGDNTLTHGIPFGKEEAPSFKSSVFKEHGHALISTVEGADYWNGKSNVLHVRNGNTTQYHGNDDPFHFDLIVNGKMIYLDWDIGWNYLAPRPSRGHRNKTPISHYSLGHNTVVVDKKGPDRRRYQLIQKAEEFSDIVFSDIEDSGRMKTISLKGTIYKGVTQRRTLGITPDYLLDVFECTSDDIHTYDYILHNEGHFEFYTKIDLEDYDGFNKDYKLEPIDSESKEEGNSWLRKGKKGLVHESWQGGFTDSDGKRVRLDVGSEKGTEVFVTNTPMDVGNGWDDTPDNIKRISKPMLILRRKCKSTKFIVVHQLKNLDKPFKVNRSENKIEIITDDFSDMIELKGDSILFASK</sequence>
<evidence type="ECO:0008006" key="3">
    <source>
        <dbReference type="Google" id="ProtNLM"/>
    </source>
</evidence>
<gene>
    <name evidence="1" type="ORF">ACFFU1_08005</name>
</gene>
<dbReference type="RefSeq" id="WP_290273194.1">
    <property type="nucleotide sequence ID" value="NZ_JAUFQP010000013.1"/>
</dbReference>
<dbReference type="EMBL" id="JBHMFA010000005">
    <property type="protein sequence ID" value="MFB9104839.1"/>
    <property type="molecule type" value="Genomic_DNA"/>
</dbReference>